<evidence type="ECO:0000256" key="1">
    <source>
        <dbReference type="SAM" id="Phobius"/>
    </source>
</evidence>
<sequence length="143" mass="15513">MMLLLPAGLLQGAILAVAACHAGRRGTPNNLLGIRLWSTTFSQTAWQAGHRAAVKYSWCLLLLAITSLGLGVWLVQTPSGSDTALVTTYTLGSFLCFLGVTVWMIYRAHIAAKAVAIHHVLQEDAEIIDAIVEQRYAQQDIQP</sequence>
<accession>A0A542ZYM3</accession>
<keyword evidence="1" id="KW-0812">Transmembrane</keyword>
<organism evidence="2 3">
    <name type="scientific">Enteractinococcus coprophilus</name>
    <dbReference type="NCBI Taxonomy" id="1027633"/>
    <lineage>
        <taxon>Bacteria</taxon>
        <taxon>Bacillati</taxon>
        <taxon>Actinomycetota</taxon>
        <taxon>Actinomycetes</taxon>
        <taxon>Micrococcales</taxon>
        <taxon>Micrococcaceae</taxon>
    </lineage>
</organism>
<evidence type="ECO:0008006" key="4">
    <source>
        <dbReference type="Google" id="ProtNLM"/>
    </source>
</evidence>
<feature type="transmembrane region" description="Helical" evidence="1">
    <location>
        <begin position="56"/>
        <end position="75"/>
    </location>
</feature>
<gene>
    <name evidence="2" type="ORF">FB556_2647</name>
</gene>
<protein>
    <recommendedName>
        <fullName evidence="4">SdpI/YhfL family protein</fullName>
    </recommendedName>
</protein>
<dbReference type="AlphaFoldDB" id="A0A542ZYM3"/>
<name>A0A542ZYM3_9MICC</name>
<comment type="caution">
    <text evidence="2">The sequence shown here is derived from an EMBL/GenBank/DDBJ whole genome shotgun (WGS) entry which is preliminary data.</text>
</comment>
<dbReference type="EMBL" id="VFOU01000005">
    <property type="protein sequence ID" value="TQL65453.1"/>
    <property type="molecule type" value="Genomic_DNA"/>
</dbReference>
<evidence type="ECO:0000313" key="3">
    <source>
        <dbReference type="Proteomes" id="UP000319746"/>
    </source>
</evidence>
<keyword evidence="1" id="KW-1133">Transmembrane helix</keyword>
<keyword evidence="1" id="KW-0472">Membrane</keyword>
<feature type="transmembrane region" description="Helical" evidence="1">
    <location>
        <begin position="87"/>
        <end position="106"/>
    </location>
</feature>
<reference evidence="2 3" key="1">
    <citation type="submission" date="2019-06" db="EMBL/GenBank/DDBJ databases">
        <title>Sequencing the genomes of 1000 actinobacteria strains.</title>
        <authorList>
            <person name="Klenk H.-P."/>
        </authorList>
    </citation>
    <scope>NUCLEOTIDE SEQUENCE [LARGE SCALE GENOMIC DNA]</scope>
    <source>
        <strain evidence="2 3">DSM 24083</strain>
    </source>
</reference>
<proteinExistence type="predicted"/>
<keyword evidence="3" id="KW-1185">Reference proteome</keyword>
<dbReference type="Proteomes" id="UP000319746">
    <property type="component" value="Unassembled WGS sequence"/>
</dbReference>
<evidence type="ECO:0000313" key="2">
    <source>
        <dbReference type="EMBL" id="TQL65453.1"/>
    </source>
</evidence>